<keyword evidence="7" id="KW-0325">Glycoprotein</keyword>
<dbReference type="GO" id="GO:0098552">
    <property type="term" value="C:side of membrane"/>
    <property type="evidence" value="ECO:0007669"/>
    <property type="project" value="UniProtKB-KW"/>
</dbReference>
<comment type="subcellular location">
    <subcellularLocation>
        <location evidence="2">Cell membrane</location>
        <topology evidence="2">Lipid-anchor</topology>
        <topology evidence="2">GPI-anchor</topology>
    </subcellularLocation>
</comment>
<name>S5FXE9_9TRYP</name>
<dbReference type="VEuPathDB" id="TriTrypDB:Tb1125.11.18550"/>
<sequence length="556" mass="59221">MPKLASQLQVSSKTLQVQRQQNAFMTQSCRHSPPHWSALLLVAILGTTPDTTMAAEPTAGVNQEIYRSLCTAVNALDNADPPEATVTVDDDSRRTANLLKLFLRDASTITTLADTADPKGSLAKAEGKLKELCENNKQGDCADAADYFKSRKGSDGEKLIKALTQPSSVRQQINRTVQALSDAINAVEHQPSKDKQHSAKQLLKTAVMGEYSTPQAVRLKGTGSSRQGKCGTDENTKGTAAGETIAGDLLCICGSNSATSNKGCLASGTAAVTYDNEDATQGTVFATLKEGCKSFKPSTGYIDASQIRAAAAEIVAKINEGHGNNNKISYLGKTDSGTGAAGCDGEVSAGKGACVIYGKSGSRPKEPGWMDSLMRAATALDDEQQQKASAEAKLQNINSLNRTLTNLLHLHNVHVELSKEIKQSPKNTATEQSTKTLEETNRECTEIKQENKCKRKAPICEWKGKNDEDGEHCKLNETHVAQQAPTQAGSGGNEETKTTDKCSAAKTPEECAAVKGEIPKDKKAVCGWINDKCQDSSIIVTKKFALSAAAFVVLLL</sequence>
<dbReference type="VEuPathDB" id="TriTrypDB:Tb427_000242400"/>
<evidence type="ECO:0000256" key="2">
    <source>
        <dbReference type="ARBA" id="ARBA00004609"/>
    </source>
</evidence>
<gene>
    <name evidence="13" type="primary">VSG</name>
</gene>
<dbReference type="InterPro" id="IPR019609">
    <property type="entry name" value="Variant_surf_glycoprt_trypan_C"/>
</dbReference>
<reference evidence="13" key="1">
    <citation type="journal article" date="2013" name="PLoS Pathog.">
        <title>Mosaic VSGs and the Scale of Trypanosoma brucei Antigenic Variation.</title>
        <authorList>
            <person name="Hall J.P."/>
            <person name="Wang H."/>
            <person name="Barry J.D."/>
        </authorList>
    </citation>
    <scope>NUCLEOTIDE SEQUENCE</scope>
    <source>
        <strain evidence="13">TREU927/4 GUTat 10.1</strain>
    </source>
</reference>
<feature type="domain" description="Trypanosome variant surface glycoprotein B-type N-terminal" evidence="12">
    <location>
        <begin position="52"/>
        <end position="398"/>
    </location>
</feature>
<evidence type="ECO:0000256" key="10">
    <source>
        <dbReference type="SAM" id="MobiDB-lite"/>
    </source>
</evidence>
<keyword evidence="4" id="KW-0336">GPI-anchor</keyword>
<keyword evidence="9" id="KW-0175">Coiled coil</keyword>
<dbReference type="EMBL" id="KC434469">
    <property type="protein sequence ID" value="AGQ49813.1"/>
    <property type="molecule type" value="mRNA"/>
</dbReference>
<evidence type="ECO:0000313" key="13">
    <source>
        <dbReference type="EMBL" id="AGQ50277.1"/>
    </source>
</evidence>
<organism evidence="13">
    <name type="scientific">Trypanosoma brucei</name>
    <dbReference type="NCBI Taxonomy" id="5691"/>
    <lineage>
        <taxon>Eukaryota</taxon>
        <taxon>Discoba</taxon>
        <taxon>Euglenozoa</taxon>
        <taxon>Kinetoplastea</taxon>
        <taxon>Metakinetoplastina</taxon>
        <taxon>Trypanosomatida</taxon>
        <taxon>Trypanosomatidae</taxon>
        <taxon>Trypanosoma</taxon>
    </lineage>
</organism>
<evidence type="ECO:0000259" key="11">
    <source>
        <dbReference type="Pfam" id="PF10659"/>
    </source>
</evidence>
<comment type="function">
    <text evidence="1">VSG forms a coat on the surface of the parasite. The trypanosome evades the immune response of the host by expressing a series of antigenically distinct VSGs from an estimated 1000 VSG genes.</text>
</comment>
<evidence type="ECO:0000256" key="1">
    <source>
        <dbReference type="ARBA" id="ARBA00002523"/>
    </source>
</evidence>
<feature type="coiled-coil region" evidence="9">
    <location>
        <begin position="430"/>
        <end position="457"/>
    </location>
</feature>
<feature type="region of interest" description="Disordered" evidence="10">
    <location>
        <begin position="481"/>
        <end position="502"/>
    </location>
</feature>
<dbReference type="VEuPathDB" id="TriTrypDB:Tb11.v5.0139"/>
<dbReference type="InterPro" id="IPR025932">
    <property type="entry name" value="Trypano_VSG_B_N_dom"/>
</dbReference>
<keyword evidence="6" id="KW-0472">Membrane</keyword>
<protein>
    <submittedName>
        <fullName evidence="13">Variant surface glycoprotein</fullName>
    </submittedName>
</protein>
<feature type="coiled-coil region" evidence="9">
    <location>
        <begin position="373"/>
        <end position="400"/>
    </location>
</feature>
<evidence type="ECO:0000256" key="8">
    <source>
        <dbReference type="ARBA" id="ARBA00023288"/>
    </source>
</evidence>
<dbReference type="EMBL" id="KC434938">
    <property type="protein sequence ID" value="AGQ50282.1"/>
    <property type="molecule type" value="mRNA"/>
</dbReference>
<evidence type="ECO:0000259" key="12">
    <source>
        <dbReference type="Pfam" id="PF13206"/>
    </source>
</evidence>
<evidence type="ECO:0000256" key="6">
    <source>
        <dbReference type="ARBA" id="ARBA00023136"/>
    </source>
</evidence>
<evidence type="ECO:0000256" key="4">
    <source>
        <dbReference type="ARBA" id="ARBA00022622"/>
    </source>
</evidence>
<dbReference type="Pfam" id="PF10659">
    <property type="entry name" value="Trypan_glycop_C"/>
    <property type="match status" value="1"/>
</dbReference>
<dbReference type="GO" id="GO:0005886">
    <property type="term" value="C:plasma membrane"/>
    <property type="evidence" value="ECO:0007669"/>
    <property type="project" value="UniProtKB-SubCell"/>
</dbReference>
<evidence type="ECO:0000256" key="5">
    <source>
        <dbReference type="ARBA" id="ARBA00022729"/>
    </source>
</evidence>
<feature type="domain" description="Trypanosome variant surface glycoprotein C-terminal" evidence="11">
    <location>
        <begin position="444"/>
        <end position="555"/>
    </location>
</feature>
<evidence type="ECO:0000256" key="7">
    <source>
        <dbReference type="ARBA" id="ARBA00023180"/>
    </source>
</evidence>
<evidence type="ECO:0000256" key="9">
    <source>
        <dbReference type="SAM" id="Coils"/>
    </source>
</evidence>
<dbReference type="AlphaFoldDB" id="S5FXE9"/>
<keyword evidence="3" id="KW-1003">Cell membrane</keyword>
<accession>S5FXE9</accession>
<evidence type="ECO:0000256" key="3">
    <source>
        <dbReference type="ARBA" id="ARBA00022475"/>
    </source>
</evidence>
<keyword evidence="5" id="KW-0732">Signal</keyword>
<dbReference type="Pfam" id="PF13206">
    <property type="entry name" value="VSG_B"/>
    <property type="match status" value="1"/>
</dbReference>
<dbReference type="EMBL" id="KC434933">
    <property type="protein sequence ID" value="AGQ50277.1"/>
    <property type="molecule type" value="mRNA"/>
</dbReference>
<proteinExistence type="evidence at transcript level"/>
<keyword evidence="8" id="KW-0449">Lipoprotein</keyword>
<reference evidence="13" key="2">
    <citation type="submission" date="2013-01" db="EMBL/GenBank/DDBJ databases">
        <authorList>
            <person name="Hall J.P.J."/>
            <person name="Barry J.D."/>
        </authorList>
    </citation>
    <scope>NUCLEOTIDE SEQUENCE</scope>
    <source>
        <strain evidence="13">TREU927/4 GUTat 10.1</strain>
    </source>
</reference>